<feature type="region of interest" description="Disordered" evidence="1">
    <location>
        <begin position="87"/>
        <end position="111"/>
    </location>
</feature>
<sequence length="111" mass="12834">MDNICQHRKALNSQPEWSPGLYSQTSLEAIYLLPFYKPELEERRVSCLQNCRPGCLKLHYNNKIKEDKLQSVHCCVLGTHRRREISDHVLGSIGESDDSPMLPETKPPEER</sequence>
<evidence type="ECO:0000256" key="1">
    <source>
        <dbReference type="SAM" id="MobiDB-lite"/>
    </source>
</evidence>
<proteinExistence type="predicted"/>
<name>A0A4Y2FIK3_ARAVE</name>
<protein>
    <submittedName>
        <fullName evidence="2">Uncharacterized protein</fullName>
    </submittedName>
</protein>
<gene>
    <name evidence="2" type="ORF">AVEN_137336_1</name>
</gene>
<dbReference type="Proteomes" id="UP000499080">
    <property type="component" value="Unassembled WGS sequence"/>
</dbReference>
<evidence type="ECO:0000313" key="3">
    <source>
        <dbReference type="Proteomes" id="UP000499080"/>
    </source>
</evidence>
<dbReference type="EMBL" id="BGPR01000944">
    <property type="protein sequence ID" value="GBM40837.1"/>
    <property type="molecule type" value="Genomic_DNA"/>
</dbReference>
<evidence type="ECO:0000313" key="2">
    <source>
        <dbReference type="EMBL" id="GBM40837.1"/>
    </source>
</evidence>
<reference evidence="2 3" key="1">
    <citation type="journal article" date="2019" name="Sci. Rep.">
        <title>Orb-weaving spider Araneus ventricosus genome elucidates the spidroin gene catalogue.</title>
        <authorList>
            <person name="Kono N."/>
            <person name="Nakamura H."/>
            <person name="Ohtoshi R."/>
            <person name="Moran D.A.P."/>
            <person name="Shinohara A."/>
            <person name="Yoshida Y."/>
            <person name="Fujiwara M."/>
            <person name="Mori M."/>
            <person name="Tomita M."/>
            <person name="Arakawa K."/>
        </authorList>
    </citation>
    <scope>NUCLEOTIDE SEQUENCE [LARGE SCALE GENOMIC DNA]</scope>
</reference>
<comment type="caution">
    <text evidence="2">The sequence shown here is derived from an EMBL/GenBank/DDBJ whole genome shotgun (WGS) entry which is preliminary data.</text>
</comment>
<organism evidence="2 3">
    <name type="scientific">Araneus ventricosus</name>
    <name type="common">Orbweaver spider</name>
    <name type="synonym">Epeira ventricosa</name>
    <dbReference type="NCBI Taxonomy" id="182803"/>
    <lineage>
        <taxon>Eukaryota</taxon>
        <taxon>Metazoa</taxon>
        <taxon>Ecdysozoa</taxon>
        <taxon>Arthropoda</taxon>
        <taxon>Chelicerata</taxon>
        <taxon>Arachnida</taxon>
        <taxon>Araneae</taxon>
        <taxon>Araneomorphae</taxon>
        <taxon>Entelegynae</taxon>
        <taxon>Araneoidea</taxon>
        <taxon>Araneidae</taxon>
        <taxon>Araneus</taxon>
    </lineage>
</organism>
<dbReference type="AlphaFoldDB" id="A0A4Y2FIK3"/>
<keyword evidence="3" id="KW-1185">Reference proteome</keyword>
<accession>A0A4Y2FIK3</accession>